<dbReference type="Gene3D" id="3.50.50.60">
    <property type="entry name" value="FAD/NAD(P)-binding domain"/>
    <property type="match status" value="2"/>
</dbReference>
<feature type="domain" description="FAD dependent oxidoreductase" evidence="2">
    <location>
        <begin position="4"/>
        <end position="393"/>
    </location>
</feature>
<dbReference type="SUPFAM" id="SSF54373">
    <property type="entry name" value="FAD-linked reductases, C-terminal domain"/>
    <property type="match status" value="1"/>
</dbReference>
<reference evidence="4" key="1">
    <citation type="journal article" date="2019" name="Int. J. Syst. Evol. Microbiol.">
        <title>The Global Catalogue of Microorganisms (GCM) 10K type strain sequencing project: providing services to taxonomists for standard genome sequencing and annotation.</title>
        <authorList>
            <consortium name="The Broad Institute Genomics Platform"/>
            <consortium name="The Broad Institute Genome Sequencing Center for Infectious Disease"/>
            <person name="Wu L."/>
            <person name="Ma J."/>
        </authorList>
    </citation>
    <scope>NUCLEOTIDE SEQUENCE [LARGE SCALE GENOMIC DNA]</scope>
    <source>
        <strain evidence="4">ZS-35-S2</strain>
    </source>
</reference>
<dbReference type="InterPro" id="IPR036188">
    <property type="entry name" value="FAD/NAD-bd_sf"/>
</dbReference>
<dbReference type="GO" id="GO:0016491">
    <property type="term" value="F:oxidoreductase activity"/>
    <property type="evidence" value="ECO:0007669"/>
    <property type="project" value="UniProtKB-KW"/>
</dbReference>
<dbReference type="PANTHER" id="PTHR13847">
    <property type="entry name" value="SARCOSINE DEHYDROGENASE-RELATED"/>
    <property type="match status" value="1"/>
</dbReference>
<dbReference type="SUPFAM" id="SSF51905">
    <property type="entry name" value="FAD/NAD(P)-binding domain"/>
    <property type="match status" value="1"/>
</dbReference>
<dbReference type="Gene3D" id="3.30.9.10">
    <property type="entry name" value="D-Amino Acid Oxidase, subunit A, domain 2"/>
    <property type="match status" value="1"/>
</dbReference>
<proteinExistence type="predicted"/>
<keyword evidence="1 3" id="KW-0560">Oxidoreductase</keyword>
<comment type="caution">
    <text evidence="3">The sequence shown here is derived from an EMBL/GenBank/DDBJ whole genome shotgun (WGS) entry which is preliminary data.</text>
</comment>
<dbReference type="InterPro" id="IPR006076">
    <property type="entry name" value="FAD-dep_OxRdtase"/>
</dbReference>
<evidence type="ECO:0000313" key="3">
    <source>
        <dbReference type="EMBL" id="MFD2238286.1"/>
    </source>
</evidence>
<evidence type="ECO:0000259" key="2">
    <source>
        <dbReference type="Pfam" id="PF01266"/>
    </source>
</evidence>
<dbReference type="EC" id="1.-.-.-" evidence="3"/>
<name>A0ABW5CN93_9HYPH</name>
<protein>
    <submittedName>
        <fullName evidence="3">NAD(P)/FAD-dependent oxidoreductase</fullName>
        <ecNumber evidence="3">1.-.-.-</ecNumber>
    </submittedName>
</protein>
<sequence length="416" mass="45049">MDADVIVLGAGMVGVSTALQLRRQGRSVVLVDRRGPGEETSYGNAGIIQREAVEPYGFPRDLPSLFRAARKGGLDVHYHARALPALFPRFLRYWLSSSPGRYRPLAAAHARLIEHSIAEHAPLIAQAGAEHLVRREGLRFGFRDTAAFEREARDAERIVGEYGLECAILDGAQLQAAEPALLRPLAGAVHWLDSWSVRDPGALVGLYAALFEAEGGTFLRGDARSLRPQGAGWEVRCADGPVRAGEVVLALGPWADEATRALGYRLPLFVKRGYHRHYRTAPSLNVPLLDAQNGFLMAPMERGLRITTGAEFAAHTAPATPVQSAGAERIARQLVPLGEAVEAEPWLGARPCTPDMLPVIGPAPRHKGLWFHFGHAHQGFTLGPATARLLAEMMSGQTPYVDPTPYSPGRFAGSRA</sequence>
<evidence type="ECO:0000313" key="4">
    <source>
        <dbReference type="Proteomes" id="UP001597371"/>
    </source>
</evidence>
<dbReference type="EMBL" id="JBHUIJ010000015">
    <property type="protein sequence ID" value="MFD2238286.1"/>
    <property type="molecule type" value="Genomic_DNA"/>
</dbReference>
<accession>A0ABW5CN93</accession>
<dbReference type="PANTHER" id="PTHR13847:SF289">
    <property type="entry name" value="GLYCINE OXIDASE"/>
    <property type="match status" value="1"/>
</dbReference>
<keyword evidence="4" id="KW-1185">Reference proteome</keyword>
<gene>
    <name evidence="3" type="ORF">ACFSKQ_12585</name>
</gene>
<dbReference type="Proteomes" id="UP001597371">
    <property type="component" value="Unassembled WGS sequence"/>
</dbReference>
<evidence type="ECO:0000256" key="1">
    <source>
        <dbReference type="ARBA" id="ARBA00023002"/>
    </source>
</evidence>
<organism evidence="3 4">
    <name type="scientific">Aureimonas populi</name>
    <dbReference type="NCBI Taxonomy" id="1701758"/>
    <lineage>
        <taxon>Bacteria</taxon>
        <taxon>Pseudomonadati</taxon>
        <taxon>Pseudomonadota</taxon>
        <taxon>Alphaproteobacteria</taxon>
        <taxon>Hyphomicrobiales</taxon>
        <taxon>Aurantimonadaceae</taxon>
        <taxon>Aureimonas</taxon>
    </lineage>
</organism>
<dbReference type="RefSeq" id="WP_209738819.1">
    <property type="nucleotide sequence ID" value="NZ_CP072611.1"/>
</dbReference>
<dbReference type="Pfam" id="PF01266">
    <property type="entry name" value="DAO"/>
    <property type="match status" value="1"/>
</dbReference>